<name>A0A5R9J2Q9_9PROT</name>
<dbReference type="OrthoDB" id="34187at2"/>
<accession>A0A5R9J2Q9</accession>
<comment type="caution">
    <text evidence="1">The sequence shown here is derived from an EMBL/GenBank/DDBJ whole genome shotgun (WGS) entry which is preliminary data.</text>
</comment>
<dbReference type="InterPro" id="IPR027417">
    <property type="entry name" value="P-loop_NTPase"/>
</dbReference>
<organism evidence="1 2">
    <name type="scientific">Lichenicoccus roseus</name>
    <dbReference type="NCBI Taxonomy" id="2683649"/>
    <lineage>
        <taxon>Bacteria</taxon>
        <taxon>Pseudomonadati</taxon>
        <taxon>Pseudomonadota</taxon>
        <taxon>Alphaproteobacteria</taxon>
        <taxon>Acetobacterales</taxon>
        <taxon>Acetobacteraceae</taxon>
        <taxon>Lichenicoccus</taxon>
    </lineage>
</organism>
<dbReference type="Gene3D" id="3.40.50.300">
    <property type="entry name" value="P-loop containing nucleotide triphosphate hydrolases"/>
    <property type="match status" value="1"/>
</dbReference>
<evidence type="ECO:0000313" key="1">
    <source>
        <dbReference type="EMBL" id="TLU71259.1"/>
    </source>
</evidence>
<dbReference type="Proteomes" id="UP000305654">
    <property type="component" value="Unassembled WGS sequence"/>
</dbReference>
<evidence type="ECO:0000313" key="2">
    <source>
        <dbReference type="Proteomes" id="UP000305654"/>
    </source>
</evidence>
<dbReference type="SUPFAM" id="SSF52540">
    <property type="entry name" value="P-loop containing nucleoside triphosphate hydrolases"/>
    <property type="match status" value="1"/>
</dbReference>
<dbReference type="Pfam" id="PF13481">
    <property type="entry name" value="AAA_25"/>
    <property type="match status" value="1"/>
</dbReference>
<reference evidence="1 2" key="1">
    <citation type="submission" date="2019-05" db="EMBL/GenBank/DDBJ databases">
        <authorList>
            <person name="Pankratov T."/>
            <person name="Grouzdev D."/>
        </authorList>
    </citation>
    <scope>NUCLEOTIDE SEQUENCE [LARGE SCALE GENOMIC DNA]</scope>
    <source>
        <strain evidence="1 2">KEBCLARHB70R</strain>
    </source>
</reference>
<dbReference type="EMBL" id="VCDI01000007">
    <property type="protein sequence ID" value="TLU71259.1"/>
    <property type="molecule type" value="Genomic_DNA"/>
</dbReference>
<protein>
    <submittedName>
        <fullName evidence="1">AAA family ATPase</fullName>
    </submittedName>
</protein>
<dbReference type="RefSeq" id="WP_138327296.1">
    <property type="nucleotide sequence ID" value="NZ_VCDI01000007.1"/>
</dbReference>
<keyword evidence="2" id="KW-1185">Reference proteome</keyword>
<proteinExistence type="predicted"/>
<gene>
    <name evidence="1" type="ORF">FE263_17290</name>
</gene>
<sequence>MTSTRRKPTAALKTITLGSLLDFKLATRDHLVAPWLRQCESAMLWADSGQGKTMLALSLALAVAGGGELLGWSATTPRKVLYVDGEMHIGDLQERLALLAGAVTGCDLEAARRNLTVLSRQHQHGDVTFPDLAKEEGRNCILQEARRVSAELVILDNFSTLAEVSDENEASAMSPVLAFLLRLKQDERACILVHHSNKSGEAFRGSSKLAATFEVIIGLKRTDGSRATSGTNFTLEWTKYRGQPTAATRAFEASFTSTDGPPRWTCRAALSEEISVLLEAVESCAYGSQNAVAEALAWDKTKVSKVKNKAMAAGKITRERWEMCLAASAEGAGEGVAQDF</sequence>
<dbReference type="AlphaFoldDB" id="A0A5R9J2Q9"/>